<evidence type="ECO:0000313" key="11">
    <source>
        <dbReference type="Proteomes" id="UP000694546"/>
    </source>
</evidence>
<evidence type="ECO:0000256" key="2">
    <source>
        <dbReference type="ARBA" id="ARBA00022490"/>
    </source>
</evidence>
<evidence type="ECO:0000256" key="1">
    <source>
        <dbReference type="ARBA" id="ARBA00010449"/>
    </source>
</evidence>
<evidence type="ECO:0000313" key="10">
    <source>
        <dbReference type="Ensembl" id="ENSGMOP00000013748.2"/>
    </source>
</evidence>
<dbReference type="OMA" id="MREGIYQ"/>
<dbReference type="PANTHER" id="PTHR22118:SF14">
    <property type="entry name" value="DYNEIN AXONEMAL ASSEMBLY FACTOR 3"/>
    <property type="match status" value="1"/>
</dbReference>
<dbReference type="OrthoDB" id="538817at2759"/>
<dbReference type="GO" id="GO:0070286">
    <property type="term" value="P:axonemal dynein complex assembly"/>
    <property type="evidence" value="ECO:0007669"/>
    <property type="project" value="InterPro"/>
</dbReference>
<proteinExistence type="inferred from homology"/>
<comment type="subcellular location">
    <subcellularLocation>
        <location evidence="4">Dynein axonemal particle</location>
    </subcellularLocation>
</comment>
<feature type="region of interest" description="Disordered" evidence="7">
    <location>
        <begin position="430"/>
        <end position="450"/>
    </location>
</feature>
<protein>
    <recommendedName>
        <fullName evidence="5">Dynein axonemal assembly factor 3</fullName>
    </recommendedName>
</protein>
<comment type="function">
    <text evidence="6">Required for the assembly of axonemal inner and outer dynein arms. Involved in preassembly of dyneins into complexes before their transport into cilia.</text>
</comment>
<accession>A0A8C5F7Q3</accession>
<dbReference type="PANTHER" id="PTHR22118">
    <property type="entry name" value="DYNEIN ASSEMBLY FACTOR 3, AXONEMAL"/>
    <property type="match status" value="1"/>
</dbReference>
<feature type="domain" description="Dynein assembly factor 3 C-terminal" evidence="9">
    <location>
        <begin position="330"/>
        <end position="417"/>
    </location>
</feature>
<dbReference type="Ensembl" id="ENSGMOT00000014109.2">
    <property type="protein sequence ID" value="ENSGMOP00000013748.2"/>
    <property type="gene ID" value="ENSGMOG00000012845.2"/>
</dbReference>
<dbReference type="InterPro" id="IPR028235">
    <property type="entry name" value="DNAAF3_C"/>
</dbReference>
<dbReference type="GO" id="GO:0120293">
    <property type="term" value="C:dynein axonemal particle"/>
    <property type="evidence" value="ECO:0007669"/>
    <property type="project" value="UniProtKB-SubCell"/>
</dbReference>
<dbReference type="InterPro" id="IPR027974">
    <property type="entry name" value="DUF4470"/>
</dbReference>
<sequence>MSSARCVEGAGSVTWWGFSPARDLTATGPVKQQGELNVLLVGSSDPRHILKTFAGLEDTDSLHVWVIENSMEVIARQLLLLSLSLAPEESASVHKKAETFLEVLGNSELRSETGDALREAAARLVDYVTVGQEAEPHPCLDTSLLKFRERDELVRIFRTWAKPCTEGSGSVSITRAWDARVRQHLGTRYDARRGCFDWDLAMKLHQRGAGVINKQQYFEWRSQGMAFQMREGVYKTTNPTLLSYRILRHRGDKVAVAGYWGDIVSSPYLCFGVETSELSLLKTENGSHVKTAQDISFANVQALLQALSSRGQRPEETLVNTPTPGLLLPTGLSVTFLPLDALSRLPDKKSFSHFFHCIYLSAGMAHQLGGPLQQVCSPGGVLVVELARFLLDLSADQERGFVETVVEGAKDAGFDPWTPADPDPTHAVFTPQTPPDLHLQEGHTTGTMSP</sequence>
<dbReference type="Proteomes" id="UP000694546">
    <property type="component" value="Chromosome 18"/>
</dbReference>
<evidence type="ECO:0000259" key="8">
    <source>
        <dbReference type="Pfam" id="PF14737"/>
    </source>
</evidence>
<dbReference type="InterPro" id="IPR039304">
    <property type="entry name" value="DNAAF3"/>
</dbReference>
<dbReference type="RefSeq" id="XP_030196835.1">
    <property type="nucleotide sequence ID" value="XM_030340975.1"/>
</dbReference>
<evidence type="ECO:0000256" key="7">
    <source>
        <dbReference type="SAM" id="MobiDB-lite"/>
    </source>
</evidence>
<reference evidence="10" key="1">
    <citation type="submission" date="2025-08" db="UniProtKB">
        <authorList>
            <consortium name="Ensembl"/>
        </authorList>
    </citation>
    <scope>IDENTIFICATION</scope>
</reference>
<gene>
    <name evidence="10" type="primary">dnaaf3</name>
</gene>
<dbReference type="Pfam" id="PF14737">
    <property type="entry name" value="DUF4470"/>
    <property type="match status" value="1"/>
</dbReference>
<dbReference type="GeneID" id="115531621"/>
<dbReference type="GO" id="GO:0044458">
    <property type="term" value="P:motile cilium assembly"/>
    <property type="evidence" value="ECO:0007669"/>
    <property type="project" value="TreeGrafter"/>
</dbReference>
<feature type="domain" description="Dynein assembly factor 3 C-terminal" evidence="9">
    <location>
        <begin position="140"/>
        <end position="314"/>
    </location>
</feature>
<reference evidence="10" key="2">
    <citation type="submission" date="2025-09" db="UniProtKB">
        <authorList>
            <consortium name="Ensembl"/>
        </authorList>
    </citation>
    <scope>IDENTIFICATION</scope>
</reference>
<dbReference type="AlphaFoldDB" id="A0A8C5F7Q3"/>
<keyword evidence="2" id="KW-0963">Cytoplasm</keyword>
<organism evidence="10 11">
    <name type="scientific">Gadus morhua</name>
    <name type="common">Atlantic cod</name>
    <dbReference type="NCBI Taxonomy" id="8049"/>
    <lineage>
        <taxon>Eukaryota</taxon>
        <taxon>Metazoa</taxon>
        <taxon>Chordata</taxon>
        <taxon>Craniata</taxon>
        <taxon>Vertebrata</taxon>
        <taxon>Euteleostomi</taxon>
        <taxon>Actinopterygii</taxon>
        <taxon>Neopterygii</taxon>
        <taxon>Teleostei</taxon>
        <taxon>Neoteleostei</taxon>
        <taxon>Acanthomorphata</taxon>
        <taxon>Zeiogadaria</taxon>
        <taxon>Gadariae</taxon>
        <taxon>Gadiformes</taxon>
        <taxon>Gadoidei</taxon>
        <taxon>Gadidae</taxon>
        <taxon>Gadus</taxon>
    </lineage>
</organism>
<name>A0A8C5F7Q3_GADMO</name>
<evidence type="ECO:0000256" key="4">
    <source>
        <dbReference type="ARBA" id="ARBA00024190"/>
    </source>
</evidence>
<keyword evidence="3" id="KW-0970">Cilium biogenesis/degradation</keyword>
<comment type="similarity">
    <text evidence="1">Belongs to the DNAAF3 family.</text>
</comment>
<evidence type="ECO:0000256" key="3">
    <source>
        <dbReference type="ARBA" id="ARBA00022794"/>
    </source>
</evidence>
<keyword evidence="11" id="KW-1185">Reference proteome</keyword>
<evidence type="ECO:0000256" key="6">
    <source>
        <dbReference type="ARBA" id="ARBA00025165"/>
    </source>
</evidence>
<evidence type="ECO:0000256" key="5">
    <source>
        <dbReference type="ARBA" id="ARBA00024431"/>
    </source>
</evidence>
<dbReference type="Pfam" id="PF14740">
    <property type="entry name" value="DUF4471"/>
    <property type="match status" value="2"/>
</dbReference>
<dbReference type="GeneTree" id="ENSGT00390000002069"/>
<feature type="domain" description="DUF4470" evidence="8">
    <location>
        <begin position="15"/>
        <end position="109"/>
    </location>
</feature>
<evidence type="ECO:0000259" key="9">
    <source>
        <dbReference type="Pfam" id="PF14740"/>
    </source>
</evidence>